<dbReference type="InterPro" id="IPR036138">
    <property type="entry name" value="PBP_dimer_sf"/>
</dbReference>
<evidence type="ECO:0000256" key="3">
    <source>
        <dbReference type="ARBA" id="ARBA00007171"/>
    </source>
</evidence>
<dbReference type="SUPFAM" id="SSF56601">
    <property type="entry name" value="beta-lactamase/transpeptidase-like"/>
    <property type="match status" value="1"/>
</dbReference>
<sequence>MRKIMPNRQQNPKAKQRSSLTFRMNILFFSIFVLFSVLIFRLGYLQIVKGEDYVRELERTEEVRVNTSVPRGRIFDRYGRILVDNQPENAITYTKMQTTKSAEMLEIAEKLAHLIEQPTDKVTYRDKLDFWILRNQEDALAKVSQEEMTKFRNENEELETKEINQEFDRRIRERITDKELEQLTEFDLEVLAIYREMMTGYNLSPQIIKGESVTPEEFARVSEQLADLPGVNTTTDWKRVRQSPLAILGRTTVPSKGVPKSKLNFYLARDYSRNDRVGESYFEAQYEEILQGEKSVVKNITNKKGQVVETVTTFDGLPGKDLVTTLDVELQQKADEILERQLLDLKSKNGSELLDRAFLVAMSPKTGELLSVVGKKIEKDKETGKPYIVDYSYGTFTTAYEAGSTVKAATVLMGYNEGVIKPGTRMLDSPMRIGNITLNTLFNKHGSVILDDLTALERSSNVYMFKIAMGIGGRTYSPGMRFSLAPGTLQTIRNEYAQFGLGVPTGLDLPGETVGYQAEPDTDVKLLNLAIGQFDTYTTMQLAQYISTIANGGYRIQPRMLKEIRNPSKDGKYLGQVVEEVSPTILNKIENSEAEIAHVQEGLRRVYFGVNGSAKRQFETADYTGAGKTGTAEVVYYGPQRDKWKTNTINIVHVGYAPFENPEIAYAIIYPWATTIFNNNYLPHANLTARELVDSYFELKNKYAEEGLSTSKVEKSIIKHSDEKLDEDEEVETVNE</sequence>
<dbReference type="Gene3D" id="1.10.10.1230">
    <property type="entry name" value="Penicillin-binding protein, N-terminal non-catalytic domain, head sub-domain"/>
    <property type="match status" value="1"/>
</dbReference>
<evidence type="ECO:0000256" key="2">
    <source>
        <dbReference type="ARBA" id="ARBA00004236"/>
    </source>
</evidence>
<comment type="caution">
    <text evidence="14">The sequence shown here is derived from an EMBL/GenBank/DDBJ whole genome shotgun (WGS) entry which is preliminary data.</text>
</comment>
<keyword evidence="8 11" id="KW-1133">Transmembrane helix</keyword>
<dbReference type="InterPro" id="IPR001460">
    <property type="entry name" value="PCN-bd_Tpept"/>
</dbReference>
<dbReference type="Gene3D" id="3.40.710.10">
    <property type="entry name" value="DD-peptidase/beta-lactamase superfamily"/>
    <property type="match status" value="1"/>
</dbReference>
<evidence type="ECO:0000259" key="12">
    <source>
        <dbReference type="Pfam" id="PF00905"/>
    </source>
</evidence>
<dbReference type="RefSeq" id="WP_191704987.1">
    <property type="nucleotide sequence ID" value="NZ_JACSPW010000017.1"/>
</dbReference>
<proteinExistence type="inferred from homology"/>
<evidence type="ECO:0000256" key="9">
    <source>
        <dbReference type="ARBA" id="ARBA00023136"/>
    </source>
</evidence>
<feature type="domain" description="Penicillin-binding protein transpeptidase" evidence="12">
    <location>
        <begin position="358"/>
        <end position="678"/>
    </location>
</feature>
<accession>A0ABR8XRB4</accession>
<reference evidence="14 15" key="1">
    <citation type="submission" date="2020-08" db="EMBL/GenBank/DDBJ databases">
        <title>A Genomic Blueprint of the Chicken Gut Microbiome.</title>
        <authorList>
            <person name="Gilroy R."/>
            <person name="Ravi A."/>
            <person name="Getino M."/>
            <person name="Pursley I."/>
            <person name="Horton D.L."/>
            <person name="Alikhan N.-F."/>
            <person name="Baker D."/>
            <person name="Gharbi K."/>
            <person name="Hall N."/>
            <person name="Watson M."/>
            <person name="Adriaenssens E.M."/>
            <person name="Foster-Nyarko E."/>
            <person name="Jarju S."/>
            <person name="Secka A."/>
            <person name="Antonio M."/>
            <person name="Oren A."/>
            <person name="Chaudhuri R."/>
            <person name="La Ragione R.M."/>
            <person name="Hildebrand F."/>
            <person name="Pallen M.J."/>
        </authorList>
    </citation>
    <scope>NUCLEOTIDE SEQUENCE [LARGE SCALE GENOMIC DNA]</scope>
    <source>
        <strain evidence="14 15">Sa1YVA6</strain>
    </source>
</reference>
<evidence type="ECO:0000313" key="15">
    <source>
        <dbReference type="Proteomes" id="UP000600565"/>
    </source>
</evidence>
<dbReference type="Pfam" id="PF03717">
    <property type="entry name" value="PBP_dimer"/>
    <property type="match status" value="1"/>
</dbReference>
<comment type="similarity">
    <text evidence="3">Belongs to the transpeptidase family.</text>
</comment>
<evidence type="ECO:0000256" key="10">
    <source>
        <dbReference type="ARBA" id="ARBA00023316"/>
    </source>
</evidence>
<dbReference type="SUPFAM" id="SSF56519">
    <property type="entry name" value="Penicillin binding protein dimerisation domain"/>
    <property type="match status" value="1"/>
</dbReference>
<dbReference type="InterPro" id="IPR050515">
    <property type="entry name" value="Beta-lactam/transpept"/>
</dbReference>
<keyword evidence="6" id="KW-0133">Cell shape</keyword>
<organism evidence="14 15">
    <name type="scientific">Solibacillus merdavium</name>
    <dbReference type="NCBI Taxonomy" id="2762218"/>
    <lineage>
        <taxon>Bacteria</taxon>
        <taxon>Bacillati</taxon>
        <taxon>Bacillota</taxon>
        <taxon>Bacilli</taxon>
        <taxon>Bacillales</taxon>
        <taxon>Caryophanaceae</taxon>
        <taxon>Solibacillus</taxon>
    </lineage>
</organism>
<evidence type="ECO:0000259" key="13">
    <source>
        <dbReference type="Pfam" id="PF03717"/>
    </source>
</evidence>
<feature type="domain" description="Penicillin-binding protein dimerisation" evidence="13">
    <location>
        <begin position="68"/>
        <end position="311"/>
    </location>
</feature>
<dbReference type="Gene3D" id="3.90.1310.10">
    <property type="entry name" value="Penicillin-binding protein 2a (Domain 2)"/>
    <property type="match status" value="1"/>
</dbReference>
<evidence type="ECO:0000256" key="8">
    <source>
        <dbReference type="ARBA" id="ARBA00022989"/>
    </source>
</evidence>
<keyword evidence="10" id="KW-0961">Cell wall biogenesis/degradation</keyword>
<protein>
    <submittedName>
        <fullName evidence="14">Penicillin-binding protein 2</fullName>
    </submittedName>
</protein>
<evidence type="ECO:0000256" key="11">
    <source>
        <dbReference type="SAM" id="Phobius"/>
    </source>
</evidence>
<keyword evidence="4" id="KW-1003">Cell membrane</keyword>
<keyword evidence="5 11" id="KW-0812">Transmembrane</keyword>
<keyword evidence="9 11" id="KW-0472">Membrane</keyword>
<evidence type="ECO:0000256" key="7">
    <source>
        <dbReference type="ARBA" id="ARBA00022984"/>
    </source>
</evidence>
<evidence type="ECO:0000256" key="1">
    <source>
        <dbReference type="ARBA" id="ARBA00004167"/>
    </source>
</evidence>
<keyword evidence="15" id="KW-1185">Reference proteome</keyword>
<name>A0ABR8XRB4_9BACL</name>
<dbReference type="EMBL" id="JACSPW010000017">
    <property type="protein sequence ID" value="MBD8034490.1"/>
    <property type="molecule type" value="Genomic_DNA"/>
</dbReference>
<comment type="subcellular location">
    <subcellularLocation>
        <location evidence="2">Cell membrane</location>
    </subcellularLocation>
    <subcellularLocation>
        <location evidence="1">Membrane</location>
        <topology evidence="1">Single-pass membrane protein</topology>
    </subcellularLocation>
</comment>
<gene>
    <name evidence="14" type="ORF">H9632_15575</name>
</gene>
<keyword evidence="7" id="KW-0573">Peptidoglycan synthesis</keyword>
<feature type="transmembrane region" description="Helical" evidence="11">
    <location>
        <begin position="20"/>
        <end position="44"/>
    </location>
</feature>
<evidence type="ECO:0000313" key="14">
    <source>
        <dbReference type="EMBL" id="MBD8034490.1"/>
    </source>
</evidence>
<dbReference type="InterPro" id="IPR012338">
    <property type="entry name" value="Beta-lactam/transpept-like"/>
</dbReference>
<dbReference type="Pfam" id="PF00905">
    <property type="entry name" value="Transpeptidase"/>
    <property type="match status" value="1"/>
</dbReference>
<evidence type="ECO:0000256" key="4">
    <source>
        <dbReference type="ARBA" id="ARBA00022475"/>
    </source>
</evidence>
<dbReference type="PANTHER" id="PTHR30627:SF2">
    <property type="entry name" value="PEPTIDOGLYCAN D,D-TRANSPEPTIDASE MRDA"/>
    <property type="match status" value="1"/>
</dbReference>
<evidence type="ECO:0000256" key="6">
    <source>
        <dbReference type="ARBA" id="ARBA00022960"/>
    </source>
</evidence>
<dbReference type="Proteomes" id="UP000600565">
    <property type="component" value="Unassembled WGS sequence"/>
</dbReference>
<evidence type="ECO:0000256" key="5">
    <source>
        <dbReference type="ARBA" id="ARBA00022692"/>
    </source>
</evidence>
<dbReference type="PANTHER" id="PTHR30627">
    <property type="entry name" value="PEPTIDOGLYCAN D,D-TRANSPEPTIDASE"/>
    <property type="match status" value="1"/>
</dbReference>
<dbReference type="InterPro" id="IPR005311">
    <property type="entry name" value="PBP_dimer"/>
</dbReference>